<proteinExistence type="predicted"/>
<evidence type="ECO:0000259" key="1">
    <source>
        <dbReference type="Pfam" id="PF00723"/>
    </source>
</evidence>
<dbReference type="OrthoDB" id="3902805at2"/>
<dbReference type="SUPFAM" id="SSF48208">
    <property type="entry name" value="Six-hairpin glycosidases"/>
    <property type="match status" value="1"/>
</dbReference>
<dbReference type="InterPro" id="IPR012341">
    <property type="entry name" value="6hp_glycosidase-like_sf"/>
</dbReference>
<dbReference type="InterPro" id="IPR008928">
    <property type="entry name" value="6-hairpin_glycosidase_sf"/>
</dbReference>
<gene>
    <name evidence="2" type="ORF">NB231_09728</name>
</gene>
<evidence type="ECO:0000313" key="2">
    <source>
        <dbReference type="EMBL" id="EAR22722.1"/>
    </source>
</evidence>
<dbReference type="HOGENOM" id="CLU_2586137_0_0_6"/>
<feature type="domain" description="GH15-like" evidence="1">
    <location>
        <begin position="28"/>
        <end position="62"/>
    </location>
</feature>
<dbReference type="GO" id="GO:0016787">
    <property type="term" value="F:hydrolase activity"/>
    <property type="evidence" value="ECO:0007669"/>
    <property type="project" value="UniProtKB-KW"/>
</dbReference>
<keyword evidence="3" id="KW-1185">Reference proteome</keyword>
<dbReference type="InterPro" id="IPR011613">
    <property type="entry name" value="GH15-like"/>
</dbReference>
<dbReference type="Pfam" id="PF00723">
    <property type="entry name" value="Glyco_hydro_15"/>
    <property type="match status" value="1"/>
</dbReference>
<protein>
    <submittedName>
        <fullName evidence="2">Glycoside hydrolase 15-related protein</fullName>
    </submittedName>
</protein>
<dbReference type="Gene3D" id="1.50.10.10">
    <property type="match status" value="1"/>
</dbReference>
<keyword evidence="2" id="KW-0378">Hydrolase</keyword>
<reference evidence="2 3" key="1">
    <citation type="submission" date="2006-02" db="EMBL/GenBank/DDBJ databases">
        <authorList>
            <person name="Waterbury J."/>
            <person name="Ferriera S."/>
            <person name="Johnson J."/>
            <person name="Kravitz S."/>
            <person name="Halpern A."/>
            <person name="Remington K."/>
            <person name="Beeson K."/>
            <person name="Tran B."/>
            <person name="Rogers Y.-H."/>
            <person name="Friedman R."/>
            <person name="Venter J.C."/>
        </authorList>
    </citation>
    <scope>NUCLEOTIDE SEQUENCE [LARGE SCALE GENOMIC DNA]</scope>
    <source>
        <strain evidence="2 3">Nb-231</strain>
    </source>
</reference>
<dbReference type="STRING" id="314278.NB231_09728"/>
<dbReference type="EMBL" id="AAOF01000002">
    <property type="protein sequence ID" value="EAR22722.1"/>
    <property type="molecule type" value="Genomic_DNA"/>
</dbReference>
<sequence length="80" mass="9208">MFWLADTLALMGRQDEARELFERLLVIRNDVGLLAEEHDPRRQRLLGNFPQVFPHVGLINTAHNLGLERQGTALHRLPGR</sequence>
<dbReference type="RefSeq" id="WP_005001982.1">
    <property type="nucleotide sequence ID" value="NZ_CH672427.1"/>
</dbReference>
<dbReference type="AlphaFoldDB" id="A4BNC3"/>
<dbReference type="GO" id="GO:0005975">
    <property type="term" value="P:carbohydrate metabolic process"/>
    <property type="evidence" value="ECO:0007669"/>
    <property type="project" value="InterPro"/>
</dbReference>
<comment type="caution">
    <text evidence="2">The sequence shown here is derived from an EMBL/GenBank/DDBJ whole genome shotgun (WGS) entry which is preliminary data.</text>
</comment>
<dbReference type="Proteomes" id="UP000003374">
    <property type="component" value="Unassembled WGS sequence"/>
</dbReference>
<evidence type="ECO:0000313" key="3">
    <source>
        <dbReference type="Proteomes" id="UP000003374"/>
    </source>
</evidence>
<dbReference type="eggNOG" id="COG3387">
    <property type="taxonomic scope" value="Bacteria"/>
</dbReference>
<accession>A4BNC3</accession>
<name>A4BNC3_9GAMM</name>
<organism evidence="2 3">
    <name type="scientific">Nitrococcus mobilis Nb-231</name>
    <dbReference type="NCBI Taxonomy" id="314278"/>
    <lineage>
        <taxon>Bacteria</taxon>
        <taxon>Pseudomonadati</taxon>
        <taxon>Pseudomonadota</taxon>
        <taxon>Gammaproteobacteria</taxon>
        <taxon>Chromatiales</taxon>
        <taxon>Ectothiorhodospiraceae</taxon>
        <taxon>Nitrococcus</taxon>
    </lineage>
</organism>